<dbReference type="PANTHER" id="PTHR11935:SF94">
    <property type="entry name" value="TENZING NORGAY, ISOFORM C"/>
    <property type="match status" value="1"/>
</dbReference>
<evidence type="ECO:0000256" key="7">
    <source>
        <dbReference type="ARBA" id="ARBA00022801"/>
    </source>
</evidence>
<dbReference type="InterPro" id="IPR035680">
    <property type="entry name" value="Clx_II_MBL"/>
</dbReference>
<name>A0A1J1IV41_9DIPT</name>
<dbReference type="STRING" id="568069.A0A1J1IV41"/>
<accession>A0A1J1IV41</accession>
<dbReference type="NCBIfam" id="TIGR03413">
    <property type="entry name" value="GSH_gloB"/>
    <property type="match status" value="1"/>
</dbReference>
<dbReference type="GO" id="GO:0004416">
    <property type="term" value="F:hydroxyacylglutathione hydrolase activity"/>
    <property type="evidence" value="ECO:0007669"/>
    <property type="project" value="UniProtKB-EC"/>
</dbReference>
<dbReference type="EC" id="3.1.2.6" evidence="5"/>
<dbReference type="Proteomes" id="UP000183832">
    <property type="component" value="Unassembled WGS sequence"/>
</dbReference>
<evidence type="ECO:0000256" key="4">
    <source>
        <dbReference type="ARBA" id="ARBA00006759"/>
    </source>
</evidence>
<gene>
    <name evidence="11" type="ORF">CLUMA_CG017190</name>
</gene>
<evidence type="ECO:0000256" key="3">
    <source>
        <dbReference type="ARBA" id="ARBA00004963"/>
    </source>
</evidence>
<dbReference type="Pfam" id="PF00753">
    <property type="entry name" value="Lactamase_B"/>
    <property type="match status" value="1"/>
</dbReference>
<keyword evidence="12" id="KW-1185">Reference proteome</keyword>
<keyword evidence="8" id="KW-0862">Zinc</keyword>
<evidence type="ECO:0000313" key="11">
    <source>
        <dbReference type="EMBL" id="CRL04077.1"/>
    </source>
</evidence>
<protein>
    <recommendedName>
        <fullName evidence="5">hydroxyacylglutathione hydrolase</fullName>
        <ecNumber evidence="5">3.1.2.6</ecNumber>
    </recommendedName>
    <alternativeName>
        <fullName evidence="9">Glyoxalase II</fullName>
    </alternativeName>
</protein>
<dbReference type="InterPro" id="IPR036866">
    <property type="entry name" value="RibonucZ/Hydroxyglut_hydro"/>
</dbReference>
<keyword evidence="7" id="KW-0378">Hydrolase</keyword>
<dbReference type="CDD" id="cd07723">
    <property type="entry name" value="hydroxyacylglutathione_hydrolase_MBL-fold"/>
    <property type="match status" value="1"/>
</dbReference>
<evidence type="ECO:0000256" key="9">
    <source>
        <dbReference type="ARBA" id="ARBA00031044"/>
    </source>
</evidence>
<evidence type="ECO:0000256" key="1">
    <source>
        <dbReference type="ARBA" id="ARBA00001623"/>
    </source>
</evidence>
<evidence type="ECO:0000313" key="12">
    <source>
        <dbReference type="Proteomes" id="UP000183832"/>
    </source>
</evidence>
<dbReference type="PIRSF" id="PIRSF005457">
    <property type="entry name" value="Glx"/>
    <property type="match status" value="1"/>
</dbReference>
<dbReference type="GO" id="GO:0031123">
    <property type="term" value="P:RNA 3'-end processing"/>
    <property type="evidence" value="ECO:0007669"/>
    <property type="project" value="UniProtKB-ARBA"/>
</dbReference>
<dbReference type="Pfam" id="PF16123">
    <property type="entry name" value="HAGH_C"/>
    <property type="match status" value="1"/>
</dbReference>
<evidence type="ECO:0000256" key="5">
    <source>
        <dbReference type="ARBA" id="ARBA00011917"/>
    </source>
</evidence>
<organism evidence="11 12">
    <name type="scientific">Clunio marinus</name>
    <dbReference type="NCBI Taxonomy" id="568069"/>
    <lineage>
        <taxon>Eukaryota</taxon>
        <taxon>Metazoa</taxon>
        <taxon>Ecdysozoa</taxon>
        <taxon>Arthropoda</taxon>
        <taxon>Hexapoda</taxon>
        <taxon>Insecta</taxon>
        <taxon>Pterygota</taxon>
        <taxon>Neoptera</taxon>
        <taxon>Endopterygota</taxon>
        <taxon>Diptera</taxon>
        <taxon>Nematocera</taxon>
        <taxon>Chironomoidea</taxon>
        <taxon>Chironomidae</taxon>
        <taxon>Clunio</taxon>
    </lineage>
</organism>
<dbReference type="PANTHER" id="PTHR11935">
    <property type="entry name" value="BETA LACTAMASE DOMAIN"/>
    <property type="match status" value="1"/>
</dbReference>
<feature type="domain" description="Metallo-beta-lactamase" evidence="10">
    <location>
        <begin position="14"/>
        <end position="176"/>
    </location>
</feature>
<dbReference type="HAMAP" id="MF_01374">
    <property type="entry name" value="Glyoxalase_2"/>
    <property type="match status" value="1"/>
</dbReference>
<comment type="pathway">
    <text evidence="3">Secondary metabolite metabolism; methylglyoxal degradation; (R)-lactate from methylglyoxal: step 2/2.</text>
</comment>
<keyword evidence="6" id="KW-0479">Metal-binding</keyword>
<dbReference type="SUPFAM" id="SSF56281">
    <property type="entry name" value="Metallo-hydrolase/oxidoreductase"/>
    <property type="match status" value="1"/>
</dbReference>
<dbReference type="Gene3D" id="3.60.15.10">
    <property type="entry name" value="Ribonuclease Z/Hydroxyacylglutathione hydrolase-like"/>
    <property type="match status" value="1"/>
</dbReference>
<evidence type="ECO:0000256" key="6">
    <source>
        <dbReference type="ARBA" id="ARBA00022723"/>
    </source>
</evidence>
<dbReference type="OrthoDB" id="515692at2759"/>
<evidence type="ECO:0000256" key="2">
    <source>
        <dbReference type="ARBA" id="ARBA00001947"/>
    </source>
</evidence>
<dbReference type="EMBL" id="CVRI01000061">
    <property type="protein sequence ID" value="CRL04077.1"/>
    <property type="molecule type" value="Genomic_DNA"/>
</dbReference>
<reference evidence="11 12" key="1">
    <citation type="submission" date="2015-04" db="EMBL/GenBank/DDBJ databases">
        <authorList>
            <person name="Syromyatnikov M.Y."/>
            <person name="Popov V.N."/>
        </authorList>
    </citation>
    <scope>NUCLEOTIDE SEQUENCE [LARGE SCALE GENOMIC DNA]</scope>
</reference>
<dbReference type="InterPro" id="IPR017782">
    <property type="entry name" value="Hydroxyacylglutathione_Hdrlase"/>
</dbReference>
<proteinExistence type="inferred from homology"/>
<evidence type="ECO:0000256" key="8">
    <source>
        <dbReference type="ARBA" id="ARBA00022833"/>
    </source>
</evidence>
<dbReference type="GO" id="GO:0046872">
    <property type="term" value="F:metal ion binding"/>
    <property type="evidence" value="ECO:0007669"/>
    <property type="project" value="UniProtKB-KW"/>
</dbReference>
<comment type="catalytic activity">
    <reaction evidence="1">
        <text>an S-(2-hydroxyacyl)glutathione + H2O = a 2-hydroxy carboxylate + glutathione + H(+)</text>
        <dbReference type="Rhea" id="RHEA:21864"/>
        <dbReference type="ChEBI" id="CHEBI:15377"/>
        <dbReference type="ChEBI" id="CHEBI:15378"/>
        <dbReference type="ChEBI" id="CHEBI:57925"/>
        <dbReference type="ChEBI" id="CHEBI:58896"/>
        <dbReference type="ChEBI" id="CHEBI:71261"/>
        <dbReference type="EC" id="3.1.2.6"/>
    </reaction>
</comment>
<dbReference type="SMART" id="SM00849">
    <property type="entry name" value="Lactamase_B"/>
    <property type="match status" value="1"/>
</dbReference>
<comment type="cofactor">
    <cofactor evidence="2">
        <name>Zn(2+)</name>
        <dbReference type="ChEBI" id="CHEBI:29105"/>
    </cofactor>
</comment>
<evidence type="ECO:0000259" key="10">
    <source>
        <dbReference type="SMART" id="SM00849"/>
    </source>
</evidence>
<dbReference type="InterPro" id="IPR001279">
    <property type="entry name" value="Metallo-B-lactamas"/>
</dbReference>
<comment type="similarity">
    <text evidence="4">Belongs to the metallo-beta-lactamase superfamily. Glyoxalase II family.</text>
</comment>
<dbReference type="GO" id="GO:0019243">
    <property type="term" value="P:methylglyoxal catabolic process to D-lactate via S-lactoyl-glutathione"/>
    <property type="evidence" value="ECO:0007669"/>
    <property type="project" value="InterPro"/>
</dbReference>
<dbReference type="InterPro" id="IPR032282">
    <property type="entry name" value="HAGH_C"/>
</dbReference>
<dbReference type="FunFam" id="3.60.15.10:FF:000019">
    <property type="entry name" value="Hydroxyacylglutathione hydrolase, mitochondrial"/>
    <property type="match status" value="1"/>
</dbReference>
<sequence length="260" mass="29121">MADMSVKILPALADNYMYLIICNKTKEAAIVDPVNPESVLEAVQNENVKLKSVLTTHHHWDHAGGNEKLVTLFKDKLIVYGGDERIGAMTNKIGQDDTFKIGNLDVQCHFTPCHTTGHICYFVQTPARDSKAVFTGDTLFLGGCGRFFEGTAEQMYSALIEKLSNLPDETKVFCGHEYSLQNLKFANHVEPQNVTIQNKIEWSKAKRANNEPTVPSTIGEEKEINPFMRVCVDSVQQYAKSHGNPIEAMRAIRKVKDSFK</sequence>
<dbReference type="AlphaFoldDB" id="A0A1J1IV41"/>